<organism evidence="4 5">
    <name type="scientific">Pararoseomonas baculiformis</name>
    <dbReference type="NCBI Taxonomy" id="2820812"/>
    <lineage>
        <taxon>Bacteria</taxon>
        <taxon>Pseudomonadati</taxon>
        <taxon>Pseudomonadota</taxon>
        <taxon>Alphaproteobacteria</taxon>
        <taxon>Acetobacterales</taxon>
        <taxon>Acetobacteraceae</taxon>
        <taxon>Pararoseomonas</taxon>
    </lineage>
</organism>
<keyword evidence="1" id="KW-0521">NADP</keyword>
<evidence type="ECO:0000313" key="5">
    <source>
        <dbReference type="Proteomes" id="UP000681594"/>
    </source>
</evidence>
<dbReference type="InterPro" id="IPR020843">
    <property type="entry name" value="ER"/>
</dbReference>
<dbReference type="InterPro" id="IPR013149">
    <property type="entry name" value="ADH-like_C"/>
</dbReference>
<comment type="caution">
    <text evidence="4">The sequence shown here is derived from an EMBL/GenBank/DDBJ whole genome shotgun (WGS) entry which is preliminary data.</text>
</comment>
<dbReference type="SMART" id="SM00829">
    <property type="entry name" value="PKS_ER"/>
    <property type="match status" value="1"/>
</dbReference>
<keyword evidence="2" id="KW-0560">Oxidoreductase</keyword>
<reference evidence="4 5" key="1">
    <citation type="submission" date="2021-03" db="EMBL/GenBank/DDBJ databases">
        <authorList>
            <person name="So Y."/>
        </authorList>
    </citation>
    <scope>NUCLEOTIDE SEQUENCE [LARGE SCALE GENOMIC DNA]</scope>
    <source>
        <strain evidence="4 5">SSH11</strain>
    </source>
</reference>
<evidence type="ECO:0000313" key="4">
    <source>
        <dbReference type="EMBL" id="MBP0445100.1"/>
    </source>
</evidence>
<dbReference type="InterPro" id="IPR047618">
    <property type="entry name" value="QOR-like"/>
</dbReference>
<dbReference type="SUPFAM" id="SSF50129">
    <property type="entry name" value="GroES-like"/>
    <property type="match status" value="1"/>
</dbReference>
<feature type="domain" description="Enoyl reductase (ER)" evidence="3">
    <location>
        <begin position="12"/>
        <end position="324"/>
    </location>
</feature>
<dbReference type="InterPro" id="IPR013154">
    <property type="entry name" value="ADH-like_N"/>
</dbReference>
<evidence type="ECO:0000256" key="1">
    <source>
        <dbReference type="ARBA" id="ARBA00022857"/>
    </source>
</evidence>
<dbReference type="EMBL" id="JAGIZB010000008">
    <property type="protein sequence ID" value="MBP0445100.1"/>
    <property type="molecule type" value="Genomic_DNA"/>
</dbReference>
<dbReference type="Gene3D" id="3.40.50.720">
    <property type="entry name" value="NAD(P)-binding Rossmann-like Domain"/>
    <property type="match status" value="1"/>
</dbReference>
<evidence type="ECO:0000259" key="3">
    <source>
        <dbReference type="SMART" id="SM00829"/>
    </source>
</evidence>
<dbReference type="Pfam" id="PF00107">
    <property type="entry name" value="ADH_zinc_N"/>
    <property type="match status" value="1"/>
</dbReference>
<dbReference type="PANTHER" id="PTHR48106:SF13">
    <property type="entry name" value="QUINONE OXIDOREDUCTASE-RELATED"/>
    <property type="match status" value="1"/>
</dbReference>
<dbReference type="SUPFAM" id="SSF51735">
    <property type="entry name" value="NAD(P)-binding Rossmann-fold domains"/>
    <property type="match status" value="1"/>
</dbReference>
<evidence type="ECO:0000256" key="2">
    <source>
        <dbReference type="ARBA" id="ARBA00023002"/>
    </source>
</evidence>
<dbReference type="InterPro" id="IPR036291">
    <property type="entry name" value="NAD(P)-bd_dom_sf"/>
</dbReference>
<dbReference type="PANTHER" id="PTHR48106">
    <property type="entry name" value="QUINONE OXIDOREDUCTASE PIG3-RELATED"/>
    <property type="match status" value="1"/>
</dbReference>
<accession>A0ABS4ADK7</accession>
<protein>
    <submittedName>
        <fullName evidence="4">Quinone oxidoreductase</fullName>
    </submittedName>
</protein>
<dbReference type="Proteomes" id="UP000681594">
    <property type="component" value="Unassembled WGS sequence"/>
</dbReference>
<dbReference type="InterPro" id="IPR011032">
    <property type="entry name" value="GroES-like_sf"/>
</dbReference>
<dbReference type="Pfam" id="PF08240">
    <property type="entry name" value="ADH_N"/>
    <property type="match status" value="1"/>
</dbReference>
<proteinExistence type="predicted"/>
<dbReference type="RefSeq" id="WP_209379350.1">
    <property type="nucleotide sequence ID" value="NZ_JAGIZB010000008.1"/>
</dbReference>
<name>A0ABS4ADK7_9PROT</name>
<dbReference type="CDD" id="cd05286">
    <property type="entry name" value="QOR2"/>
    <property type="match status" value="1"/>
</dbReference>
<gene>
    <name evidence="4" type="ORF">J8J14_09935</name>
</gene>
<sequence length="327" mass="34369">MKANVVRIHRHGGPEVLCHETVDIPPPGSGEVLIRQTAIGLNYSDIYQRQGEAGPHDAYPFPIVLGGQGAGVVEAVGHDVDGFRPGDRVAYLHPGAYADRRLVPASRLLALPADISDDVAGAVLLRGLTAEYLLRRLYRVRPGTTMLVHAAAGGMGLLLGQWGKALGAHTIGTVGSAAKVSVARANGYDAVIDTGTDDFSPAVLALTGGTGVDVVYDGIGKDGFLPSLDCVRAMGIVISYGTASGNVGMFDLQALHRKSIIVTRPTLRTWIAARADYEAAASAVFDALRAGILRGEPARRYQLADARRAHEDLQARRTTGAAILVPG</sequence>
<dbReference type="Gene3D" id="3.90.180.10">
    <property type="entry name" value="Medium-chain alcohol dehydrogenases, catalytic domain"/>
    <property type="match status" value="1"/>
</dbReference>
<keyword evidence="5" id="KW-1185">Reference proteome</keyword>